<evidence type="ECO:0000256" key="4">
    <source>
        <dbReference type="ARBA" id="ARBA00022840"/>
    </source>
</evidence>
<sequence length="237" mass="25398">MPLLELDRLAVNYGPIKAVRDLSLTVEAGEIVTVLGANGAGKSTSLQAIVGLLPVHHGSICFDGQNIAGQSTERIVRRGLTLTPEGRHIFAPLTVEENLKIGAATRSSAEEVSRQWDQMMELFPILASRKNQLAGTLSGGEQQQLAIARSLMSKPRLLLLDEPSLGLAPQVVELIFDLIGRLRDMGLTILLVEQNVHQALDIADRGYVVSGGTVVLQGTAAELKISPDVQKAYLGHA</sequence>
<dbReference type="PANTHER" id="PTHR43820:SF4">
    <property type="entry name" value="HIGH-AFFINITY BRANCHED-CHAIN AMINO ACID TRANSPORT ATP-BINDING PROTEIN LIVF"/>
    <property type="match status" value="1"/>
</dbReference>
<protein>
    <submittedName>
        <fullName evidence="7">ABC transporter ATP-binding protein</fullName>
    </submittedName>
</protein>
<dbReference type="SUPFAM" id="SSF52540">
    <property type="entry name" value="P-loop containing nucleoside triphosphate hydrolases"/>
    <property type="match status" value="1"/>
</dbReference>
<evidence type="ECO:0000256" key="5">
    <source>
        <dbReference type="ARBA" id="ARBA00022970"/>
    </source>
</evidence>
<name>A0ABU5EHP7_9PROT</name>
<dbReference type="Gene3D" id="3.40.50.300">
    <property type="entry name" value="P-loop containing nucleotide triphosphate hydrolases"/>
    <property type="match status" value="1"/>
</dbReference>
<proteinExistence type="inferred from homology"/>
<dbReference type="InterPro" id="IPR027417">
    <property type="entry name" value="P-loop_NTPase"/>
</dbReference>
<keyword evidence="5" id="KW-0029">Amino-acid transport</keyword>
<dbReference type="InterPro" id="IPR003593">
    <property type="entry name" value="AAA+_ATPase"/>
</dbReference>
<dbReference type="Pfam" id="PF00005">
    <property type="entry name" value="ABC_tran"/>
    <property type="match status" value="1"/>
</dbReference>
<feature type="domain" description="ABC transporter" evidence="6">
    <location>
        <begin position="4"/>
        <end position="236"/>
    </location>
</feature>
<dbReference type="PROSITE" id="PS50893">
    <property type="entry name" value="ABC_TRANSPORTER_2"/>
    <property type="match status" value="1"/>
</dbReference>
<dbReference type="SMART" id="SM00382">
    <property type="entry name" value="AAA"/>
    <property type="match status" value="1"/>
</dbReference>
<reference evidence="7 8" key="1">
    <citation type="journal article" date="2016" name="Antonie Van Leeuwenhoek">
        <title>Dongia soli sp. nov., isolated from soil from Dokdo, Korea.</title>
        <authorList>
            <person name="Kim D.U."/>
            <person name="Lee H."/>
            <person name="Kim H."/>
            <person name="Kim S.G."/>
            <person name="Ka J.O."/>
        </authorList>
    </citation>
    <scope>NUCLEOTIDE SEQUENCE [LARGE SCALE GENOMIC DNA]</scope>
    <source>
        <strain evidence="7 8">D78</strain>
    </source>
</reference>
<keyword evidence="8" id="KW-1185">Reference proteome</keyword>
<keyword evidence="4 7" id="KW-0067">ATP-binding</keyword>
<dbReference type="InterPro" id="IPR003439">
    <property type="entry name" value="ABC_transporter-like_ATP-bd"/>
</dbReference>
<gene>
    <name evidence="7" type="ORF">SMD27_19165</name>
</gene>
<comment type="similarity">
    <text evidence="1">Belongs to the ABC transporter superfamily.</text>
</comment>
<dbReference type="EMBL" id="JAXCLW010000007">
    <property type="protein sequence ID" value="MDY0884973.1"/>
    <property type="molecule type" value="Genomic_DNA"/>
</dbReference>
<keyword evidence="3" id="KW-0547">Nucleotide-binding</keyword>
<accession>A0ABU5EHP7</accession>
<keyword evidence="2" id="KW-0813">Transport</keyword>
<dbReference type="GO" id="GO:0005524">
    <property type="term" value="F:ATP binding"/>
    <property type="evidence" value="ECO:0007669"/>
    <property type="project" value="UniProtKB-KW"/>
</dbReference>
<evidence type="ECO:0000256" key="3">
    <source>
        <dbReference type="ARBA" id="ARBA00022741"/>
    </source>
</evidence>
<evidence type="ECO:0000259" key="6">
    <source>
        <dbReference type="PROSITE" id="PS50893"/>
    </source>
</evidence>
<comment type="caution">
    <text evidence="7">The sequence shown here is derived from an EMBL/GenBank/DDBJ whole genome shotgun (WGS) entry which is preliminary data.</text>
</comment>
<dbReference type="InterPro" id="IPR052156">
    <property type="entry name" value="BCAA_Transport_ATP-bd_LivF"/>
</dbReference>
<organism evidence="7 8">
    <name type="scientific">Dongia soli</name>
    <dbReference type="NCBI Taxonomy" id="600628"/>
    <lineage>
        <taxon>Bacteria</taxon>
        <taxon>Pseudomonadati</taxon>
        <taxon>Pseudomonadota</taxon>
        <taxon>Alphaproteobacteria</taxon>
        <taxon>Rhodospirillales</taxon>
        <taxon>Dongiaceae</taxon>
        <taxon>Dongia</taxon>
    </lineage>
</organism>
<evidence type="ECO:0000313" key="8">
    <source>
        <dbReference type="Proteomes" id="UP001279642"/>
    </source>
</evidence>
<dbReference type="CDD" id="cd03224">
    <property type="entry name" value="ABC_TM1139_LivF_branched"/>
    <property type="match status" value="1"/>
</dbReference>
<dbReference type="Proteomes" id="UP001279642">
    <property type="component" value="Unassembled WGS sequence"/>
</dbReference>
<evidence type="ECO:0000256" key="2">
    <source>
        <dbReference type="ARBA" id="ARBA00022448"/>
    </source>
</evidence>
<evidence type="ECO:0000256" key="1">
    <source>
        <dbReference type="ARBA" id="ARBA00005417"/>
    </source>
</evidence>
<dbReference type="PANTHER" id="PTHR43820">
    <property type="entry name" value="HIGH-AFFINITY BRANCHED-CHAIN AMINO ACID TRANSPORT ATP-BINDING PROTEIN LIVF"/>
    <property type="match status" value="1"/>
</dbReference>
<evidence type="ECO:0000313" key="7">
    <source>
        <dbReference type="EMBL" id="MDY0884973.1"/>
    </source>
</evidence>